<protein>
    <recommendedName>
        <fullName evidence="1">B box-type domain-containing protein</fullName>
    </recommendedName>
</protein>
<evidence type="ECO:0000259" key="1">
    <source>
        <dbReference type="PROSITE" id="PS50119"/>
    </source>
</evidence>
<organism evidence="2">
    <name type="scientific">marine sediment metagenome</name>
    <dbReference type="NCBI Taxonomy" id="412755"/>
    <lineage>
        <taxon>unclassified sequences</taxon>
        <taxon>metagenomes</taxon>
        <taxon>ecological metagenomes</taxon>
    </lineage>
</organism>
<accession>A0A0F9PHZ1</accession>
<dbReference type="AlphaFoldDB" id="A0A0F9PHZ1"/>
<dbReference type="InterPro" id="IPR011011">
    <property type="entry name" value="Znf_FYVE_PHD"/>
</dbReference>
<feature type="domain" description="B box-type" evidence="1">
    <location>
        <begin position="73"/>
        <end position="121"/>
    </location>
</feature>
<name>A0A0F9PHZ1_9ZZZZ</name>
<dbReference type="SUPFAM" id="SSF57903">
    <property type="entry name" value="FYVE/PHD zinc finger"/>
    <property type="match status" value="1"/>
</dbReference>
<evidence type="ECO:0000313" key="2">
    <source>
        <dbReference type="EMBL" id="KKN24117.1"/>
    </source>
</evidence>
<comment type="caution">
    <text evidence="2">The sequence shown here is derived from an EMBL/GenBank/DDBJ whole genome shotgun (WGS) entry which is preliminary data.</text>
</comment>
<dbReference type="GO" id="GO:0008270">
    <property type="term" value="F:zinc ion binding"/>
    <property type="evidence" value="ECO:0007669"/>
    <property type="project" value="InterPro"/>
</dbReference>
<dbReference type="InterPro" id="IPR000315">
    <property type="entry name" value="Znf_B-box"/>
</dbReference>
<sequence length="174" mass="19573">MNARIKFSLVSASTHHCDNCSREHKAAALHGIANLFDRLEPGGTVPSGECPECGALCYPVETVQQRRKRRRRRQLAACDTCSEYCQSSAAVLICYACGETTCMDCSRLLLDHGYSHRYIRVCANCLEIWPERFGLTADDAPDSHFLLQFIPEQPTDLKEFRDELIEIGRKNGCT</sequence>
<reference evidence="2" key="1">
    <citation type="journal article" date="2015" name="Nature">
        <title>Complex archaea that bridge the gap between prokaryotes and eukaryotes.</title>
        <authorList>
            <person name="Spang A."/>
            <person name="Saw J.H."/>
            <person name="Jorgensen S.L."/>
            <person name="Zaremba-Niedzwiedzka K."/>
            <person name="Martijn J."/>
            <person name="Lind A.E."/>
            <person name="van Eijk R."/>
            <person name="Schleper C."/>
            <person name="Guy L."/>
            <person name="Ettema T.J."/>
        </authorList>
    </citation>
    <scope>NUCLEOTIDE SEQUENCE</scope>
</reference>
<gene>
    <name evidence="2" type="ORF">LCGC14_0898060</name>
</gene>
<dbReference type="PROSITE" id="PS50119">
    <property type="entry name" value="ZF_BBOX"/>
    <property type="match status" value="1"/>
</dbReference>
<dbReference type="EMBL" id="LAZR01002908">
    <property type="protein sequence ID" value="KKN24117.1"/>
    <property type="molecule type" value="Genomic_DNA"/>
</dbReference>
<proteinExistence type="predicted"/>